<dbReference type="InterPro" id="IPR018841">
    <property type="entry name" value="DUF2442"/>
</dbReference>
<evidence type="ECO:0000313" key="2">
    <source>
        <dbReference type="Proteomes" id="UP000253792"/>
    </source>
</evidence>
<dbReference type="RefSeq" id="WP_114620907.1">
    <property type="nucleotide sequence ID" value="NZ_CATXOW010000009.1"/>
</dbReference>
<dbReference type="SUPFAM" id="SSF143880">
    <property type="entry name" value="NE0471 N-terminal domain-like"/>
    <property type="match status" value="1"/>
</dbReference>
<dbReference type="InterPro" id="IPR036782">
    <property type="entry name" value="NE0471-like_N"/>
</dbReference>
<accession>A0A369LA00</accession>
<dbReference type="EMBL" id="PPTP01000006">
    <property type="protein sequence ID" value="RDB55036.1"/>
    <property type="molecule type" value="Genomic_DNA"/>
</dbReference>
<reference evidence="1 2" key="1">
    <citation type="journal article" date="2018" name="Elife">
        <title>Discovery and characterization of a prevalent human gut bacterial enzyme sufficient for the inactivation of a family of plant toxins.</title>
        <authorList>
            <person name="Koppel N."/>
            <person name="Bisanz J.E."/>
            <person name="Pandelia M.E."/>
            <person name="Turnbaugh P.J."/>
            <person name="Balskus E.P."/>
        </authorList>
    </citation>
    <scope>NUCLEOTIDE SEQUENCE [LARGE SCALE GENOMIC DNA]</scope>
    <source>
        <strain evidence="2">anaerobia AP69FAA</strain>
    </source>
</reference>
<proteinExistence type="predicted"/>
<name>A0A369LA00_9ACTN</name>
<protein>
    <submittedName>
        <fullName evidence="1">DUF2442 domain-containing protein</fullName>
    </submittedName>
</protein>
<comment type="caution">
    <text evidence="1">The sequence shown here is derived from an EMBL/GenBank/DDBJ whole genome shotgun (WGS) entry which is preliminary data.</text>
</comment>
<sequence length="88" mass="10061">MKWVCGLKILSVEPTEKGTLVMKWSDDSMRVFDPMPRLKGDFMDRLRDPGYFKKVRITEFGDAVEWPGGQDFAPESLYENSVLLSAAE</sequence>
<organism evidence="1 2">
    <name type="scientific">Senegalimassilia anaerobia</name>
    <dbReference type="NCBI Taxonomy" id="1473216"/>
    <lineage>
        <taxon>Bacteria</taxon>
        <taxon>Bacillati</taxon>
        <taxon>Actinomycetota</taxon>
        <taxon>Coriobacteriia</taxon>
        <taxon>Coriobacteriales</taxon>
        <taxon>Coriobacteriaceae</taxon>
        <taxon>Senegalimassilia</taxon>
    </lineage>
</organism>
<dbReference type="Gene3D" id="3.30.2020.10">
    <property type="entry name" value="NE0471-like N-terminal domain"/>
    <property type="match status" value="1"/>
</dbReference>
<dbReference type="OrthoDB" id="3233810at2"/>
<dbReference type="Pfam" id="PF10387">
    <property type="entry name" value="DUF2442"/>
    <property type="match status" value="1"/>
</dbReference>
<dbReference type="AlphaFoldDB" id="A0A369LA00"/>
<gene>
    <name evidence="1" type="ORF">C1880_07340</name>
</gene>
<keyword evidence="2" id="KW-1185">Reference proteome</keyword>
<dbReference type="Proteomes" id="UP000253792">
    <property type="component" value="Unassembled WGS sequence"/>
</dbReference>
<evidence type="ECO:0000313" key="1">
    <source>
        <dbReference type="EMBL" id="RDB55036.1"/>
    </source>
</evidence>